<keyword evidence="1" id="KW-0560">Oxidoreductase</keyword>
<gene>
    <name evidence="1" type="ORF">ET33_01340</name>
</gene>
<dbReference type="InterPro" id="IPR008775">
    <property type="entry name" value="Phytyl_CoA_dOase-like"/>
</dbReference>
<dbReference type="PANTHER" id="PTHR20883:SF48">
    <property type="entry name" value="ECTOINE DIOXYGENASE"/>
    <property type="match status" value="1"/>
</dbReference>
<dbReference type="OrthoDB" id="9814777at2"/>
<dbReference type="GO" id="GO:0016706">
    <property type="term" value="F:2-oxoglutarate-dependent dioxygenase activity"/>
    <property type="evidence" value="ECO:0007669"/>
    <property type="project" value="UniProtKB-ARBA"/>
</dbReference>
<dbReference type="Gene3D" id="2.60.120.620">
    <property type="entry name" value="q2cbj1_9rhob like domain"/>
    <property type="match status" value="1"/>
</dbReference>
<dbReference type="Proteomes" id="UP000028123">
    <property type="component" value="Unassembled WGS sequence"/>
</dbReference>
<organism evidence="1 2">
    <name type="scientific">Paenibacillus tyrfis</name>
    <dbReference type="NCBI Taxonomy" id="1501230"/>
    <lineage>
        <taxon>Bacteria</taxon>
        <taxon>Bacillati</taxon>
        <taxon>Bacillota</taxon>
        <taxon>Bacilli</taxon>
        <taxon>Bacillales</taxon>
        <taxon>Paenibacillaceae</taxon>
        <taxon>Paenibacillus</taxon>
    </lineage>
</organism>
<proteinExistence type="predicted"/>
<evidence type="ECO:0000313" key="2">
    <source>
        <dbReference type="Proteomes" id="UP000028123"/>
    </source>
</evidence>
<keyword evidence="1" id="KW-0223">Dioxygenase</keyword>
<accession>A0A081P3Y3</accession>
<comment type="caution">
    <text evidence="1">The sequence shown here is derived from an EMBL/GenBank/DDBJ whole genome shotgun (WGS) entry which is preliminary data.</text>
</comment>
<sequence length="277" mass="31572">MEQQTIGQAEKAFFQKEGYLVLKRLFSEEAVSALNEAYHKVWMELMADGKIVQAANRPFDSLYPRLRDYHRGNEAITRFILDDRTMDALEALTGEEMLACQTSYYFKAPGAKGLPLHQDNYSIGAYPDTTYAIWVSLDVSDERNGGLRVVPGSHVFDIVSPESVDKKVNVYGNRIQVPDGFEHKELANDIGDVVIFNGNLLHGSSDNHSRDSFRRAIVTHYARASVEKITLNYSYLLNRKGEKVRRKLNPAARVIETKESLFEFKEAKYFDQIIHRG</sequence>
<dbReference type="AlphaFoldDB" id="A0A081P3Y3"/>
<dbReference type="GO" id="GO:0005506">
    <property type="term" value="F:iron ion binding"/>
    <property type="evidence" value="ECO:0007669"/>
    <property type="project" value="UniProtKB-ARBA"/>
</dbReference>
<dbReference type="eggNOG" id="COG5285">
    <property type="taxonomic scope" value="Bacteria"/>
</dbReference>
<dbReference type="RefSeq" id="WP_036681430.1">
    <property type="nucleotide sequence ID" value="NZ_JNVM01000010.1"/>
</dbReference>
<evidence type="ECO:0000313" key="1">
    <source>
        <dbReference type="EMBL" id="KEQ25406.1"/>
    </source>
</evidence>
<keyword evidence="2" id="KW-1185">Reference proteome</keyword>
<reference evidence="1 2" key="1">
    <citation type="submission" date="2014-06" db="EMBL/GenBank/DDBJ databases">
        <title>Draft genome sequence of Paenibacillus sp. MSt1.</title>
        <authorList>
            <person name="Aw Y.K."/>
            <person name="Ong K.S."/>
            <person name="Gan H.M."/>
            <person name="Lee S.M."/>
        </authorList>
    </citation>
    <scope>NUCLEOTIDE SEQUENCE [LARGE SCALE GENOMIC DNA]</scope>
    <source>
        <strain evidence="1 2">MSt1</strain>
    </source>
</reference>
<dbReference type="PANTHER" id="PTHR20883">
    <property type="entry name" value="PHYTANOYL-COA DIOXYGENASE DOMAIN CONTAINING 1"/>
    <property type="match status" value="1"/>
</dbReference>
<dbReference type="Pfam" id="PF05721">
    <property type="entry name" value="PhyH"/>
    <property type="match status" value="1"/>
</dbReference>
<protein>
    <submittedName>
        <fullName evidence="1">Phytanoyl-CoA dioxygenase</fullName>
    </submittedName>
</protein>
<name>A0A081P3Y3_9BACL</name>
<dbReference type="EMBL" id="JNVM01000010">
    <property type="protein sequence ID" value="KEQ25406.1"/>
    <property type="molecule type" value="Genomic_DNA"/>
</dbReference>
<dbReference type="SUPFAM" id="SSF51197">
    <property type="entry name" value="Clavaminate synthase-like"/>
    <property type="match status" value="1"/>
</dbReference>